<dbReference type="Proteomes" id="UP000652567">
    <property type="component" value="Unassembled WGS sequence"/>
</dbReference>
<name>A0A928V2C6_9GAMM</name>
<proteinExistence type="predicted"/>
<protein>
    <submittedName>
        <fullName evidence="1">Uncharacterized protein</fullName>
    </submittedName>
</protein>
<dbReference type="EMBL" id="PRDL01000001">
    <property type="protein sequence ID" value="MBE8717511.1"/>
    <property type="molecule type" value="Genomic_DNA"/>
</dbReference>
<sequence length="443" mass="51308">MLVLGKALWKPDQSYPNVYRSFLIANQMTKKASLRQALMRNFLEISDRKLGHLDTASAFWEVIKIREKDRFQYSDFMYRIKRNCRICASKIFHSPLYDNISWLCRCPEHPHEELLETCPHCGGSWNNIVATNDCPICGTCFSFSTLIKNDALGRSESYKNIEILKEIISFAQFGIPTHDYSFPSYDEQWELSHRTHPLLPSLVSAWKSCYRQHLEIWGVTLFPCKSVTEEAVELSTIPSKPDPKLLGWASDESINLIGKNIEGFLKTRCNCQQRTPTYRKRCSGCIAYRLWRILVKKSGYFSGKFLMRYYAGRFGCRPPYKPIPYVCLSVKKGAALYSIPPQIKKLIYQFELWMTYIYFLEMIESQESFKLLGNCKVGTDREVSYCSSQRRIPIGIYRDNDGEAFTAIVPESLIGIGEMIPKEYLVSNYVRVYSNDFMTLKAP</sequence>
<gene>
    <name evidence="1" type="ORF">C4F51_09945</name>
</gene>
<keyword evidence="2" id="KW-1185">Reference proteome</keyword>
<reference evidence="1" key="1">
    <citation type="submission" date="2018-07" db="EMBL/GenBank/DDBJ databases">
        <title>Genome assembly of strain Ka43.</title>
        <authorList>
            <person name="Kukolya J."/>
            <person name="Nagy I."/>
            <person name="Horvath B."/>
            <person name="Toth A."/>
        </authorList>
    </citation>
    <scope>NUCLEOTIDE SEQUENCE</scope>
    <source>
        <strain evidence="1">KB43</strain>
    </source>
</reference>
<dbReference type="RefSeq" id="WP_193909398.1">
    <property type="nucleotide sequence ID" value="NZ_PRDL01000001.1"/>
</dbReference>
<evidence type="ECO:0000313" key="1">
    <source>
        <dbReference type="EMBL" id="MBE8717511.1"/>
    </source>
</evidence>
<comment type="caution">
    <text evidence="1">The sequence shown here is derived from an EMBL/GenBank/DDBJ whole genome shotgun (WGS) entry which is preliminary data.</text>
</comment>
<accession>A0A928V2C6</accession>
<dbReference type="AlphaFoldDB" id="A0A928V2C6"/>
<evidence type="ECO:0000313" key="2">
    <source>
        <dbReference type="Proteomes" id="UP000652567"/>
    </source>
</evidence>
<organism evidence="1 2">
    <name type="scientific">Cellvibrio polysaccharolyticus</name>
    <dbReference type="NCBI Taxonomy" id="2082724"/>
    <lineage>
        <taxon>Bacteria</taxon>
        <taxon>Pseudomonadati</taxon>
        <taxon>Pseudomonadota</taxon>
        <taxon>Gammaproteobacteria</taxon>
        <taxon>Cellvibrionales</taxon>
        <taxon>Cellvibrionaceae</taxon>
        <taxon>Cellvibrio</taxon>
    </lineage>
</organism>